<protein>
    <submittedName>
        <fullName evidence="4">DNAj-like protein</fullName>
    </submittedName>
</protein>
<evidence type="ECO:0000256" key="1">
    <source>
        <dbReference type="ARBA" id="ARBA00023186"/>
    </source>
</evidence>
<dbReference type="Pfam" id="PF00226">
    <property type="entry name" value="DnaJ"/>
    <property type="match status" value="1"/>
</dbReference>
<dbReference type="SUPFAM" id="SSF46565">
    <property type="entry name" value="Chaperone J-domain"/>
    <property type="match status" value="1"/>
</dbReference>
<feature type="domain" description="J" evidence="3">
    <location>
        <begin position="69"/>
        <end position="136"/>
    </location>
</feature>
<dbReference type="PANTHER" id="PTHR44145">
    <property type="entry name" value="DNAJ HOMOLOG SUBFAMILY A MEMBER 3, MITOCHONDRIAL"/>
    <property type="match status" value="1"/>
</dbReference>
<feature type="compositionally biased region" description="Basic and acidic residues" evidence="2">
    <location>
        <begin position="131"/>
        <end position="142"/>
    </location>
</feature>
<dbReference type="PRINTS" id="PR00625">
    <property type="entry name" value="JDOMAIN"/>
</dbReference>
<feature type="compositionally biased region" description="Low complexity" evidence="2">
    <location>
        <begin position="188"/>
        <end position="199"/>
    </location>
</feature>
<feature type="region of interest" description="Disordered" evidence="2">
    <location>
        <begin position="239"/>
        <end position="263"/>
    </location>
</feature>
<comment type="caution">
    <text evidence="4">The sequence shown here is derived from an EMBL/GenBank/DDBJ whole genome shotgun (WGS) entry which is preliminary data.</text>
</comment>
<dbReference type="AlphaFoldDB" id="A0A0N1I8S6"/>
<dbReference type="Proteomes" id="UP000038009">
    <property type="component" value="Unassembled WGS sequence"/>
</dbReference>
<feature type="compositionally biased region" description="Low complexity" evidence="2">
    <location>
        <begin position="149"/>
        <end position="180"/>
    </location>
</feature>
<dbReference type="InterPro" id="IPR051938">
    <property type="entry name" value="Apopto_cytoskel_mod"/>
</dbReference>
<dbReference type="EMBL" id="LJSK01000006">
    <property type="protein sequence ID" value="KPI90421.1"/>
    <property type="molecule type" value="Genomic_DNA"/>
</dbReference>
<reference evidence="4 5" key="1">
    <citation type="journal article" date="2015" name="PLoS Pathog.">
        <title>Leptomonas seymouri: Adaptations to the Dixenous Life Cycle Analyzed by Genome Sequencing, Transcriptome Profiling and Co-infection with Leishmania donovani.</title>
        <authorList>
            <person name="Kraeva N."/>
            <person name="Butenko A."/>
            <person name="Hlavacova J."/>
            <person name="Kostygov A."/>
            <person name="Myskova J."/>
            <person name="Grybchuk D."/>
            <person name="Lestinova T."/>
            <person name="Votypka J."/>
            <person name="Volf P."/>
            <person name="Opperdoes F."/>
            <person name="Flegontov P."/>
            <person name="Lukes J."/>
            <person name="Yurchenko V."/>
        </authorList>
    </citation>
    <scope>NUCLEOTIDE SEQUENCE [LARGE SCALE GENOMIC DNA]</scope>
    <source>
        <strain evidence="4 5">ATCC 30220</strain>
    </source>
</reference>
<sequence>MPCGHAFSAGRLLASRWRVTTSPLSLPASVRSAAPVPPTDFWRGVSVLHTSYRLASSSASAAPRPGKRSYYRSLGVDTDATPQEVKAAYRQLALRYHPDVAGEEHRAQSEVLFRQVSEAYEVLSDPVKRRAHDTELGIETRRKQGTSNTAADAPSSSSSAEARGRGATAAARSAMPAGSTARRKRKAASAADASQQQQPRRYRKPFVRGDANRVFADAFDGKTLDEILFDVQRHKRQVAAAERRANASKSPPPLGSPSSALPEGALDRDARLRHVMEEAAESFAHRAQRNYGHGILRHIRAAASSLPEGPAPPPEGYMPFRPFVGMAVPAGVQTPPEPQLGRVLTPQDATIERAGEDSDGAAGEEGRVASSFHTHQYADGTLHTRMASLRKATMGIEGMPYNMGQLYSYQRPY</sequence>
<dbReference type="OMA" id="YMPFRPF"/>
<dbReference type="InterPro" id="IPR001623">
    <property type="entry name" value="DnaJ_domain"/>
</dbReference>
<proteinExistence type="predicted"/>
<keyword evidence="1" id="KW-0143">Chaperone</keyword>
<organism evidence="4 5">
    <name type="scientific">Leptomonas seymouri</name>
    <dbReference type="NCBI Taxonomy" id="5684"/>
    <lineage>
        <taxon>Eukaryota</taxon>
        <taxon>Discoba</taxon>
        <taxon>Euglenozoa</taxon>
        <taxon>Kinetoplastea</taxon>
        <taxon>Metakinetoplastina</taxon>
        <taxon>Trypanosomatida</taxon>
        <taxon>Trypanosomatidae</taxon>
        <taxon>Leishmaniinae</taxon>
        <taxon>Leptomonas</taxon>
    </lineage>
</organism>
<dbReference type="InterPro" id="IPR036869">
    <property type="entry name" value="J_dom_sf"/>
</dbReference>
<dbReference type="SMART" id="SM00271">
    <property type="entry name" value="DnaJ"/>
    <property type="match status" value="1"/>
</dbReference>
<evidence type="ECO:0000313" key="4">
    <source>
        <dbReference type="EMBL" id="KPI90421.1"/>
    </source>
</evidence>
<evidence type="ECO:0000259" key="3">
    <source>
        <dbReference type="PROSITE" id="PS50076"/>
    </source>
</evidence>
<gene>
    <name evidence="4" type="ORF">ABL78_0497</name>
</gene>
<name>A0A0N1I8S6_LEPSE</name>
<evidence type="ECO:0000256" key="2">
    <source>
        <dbReference type="SAM" id="MobiDB-lite"/>
    </source>
</evidence>
<accession>A0A0N1I8S6</accession>
<dbReference type="CDD" id="cd06257">
    <property type="entry name" value="DnaJ"/>
    <property type="match status" value="1"/>
</dbReference>
<dbReference type="VEuPathDB" id="TriTrypDB:Lsey_0006_0550"/>
<keyword evidence="5" id="KW-1185">Reference proteome</keyword>
<evidence type="ECO:0000313" key="5">
    <source>
        <dbReference type="Proteomes" id="UP000038009"/>
    </source>
</evidence>
<feature type="region of interest" description="Disordered" evidence="2">
    <location>
        <begin position="131"/>
        <end position="207"/>
    </location>
</feature>
<dbReference type="PANTHER" id="PTHR44145:SF3">
    <property type="entry name" value="DNAJ HOMOLOG SUBFAMILY A MEMBER 3, MITOCHONDRIAL"/>
    <property type="match status" value="1"/>
</dbReference>
<dbReference type="PROSITE" id="PS50076">
    <property type="entry name" value="DNAJ_2"/>
    <property type="match status" value="1"/>
</dbReference>
<dbReference type="OrthoDB" id="445556at2759"/>
<dbReference type="Gene3D" id="1.10.287.110">
    <property type="entry name" value="DnaJ domain"/>
    <property type="match status" value="1"/>
</dbReference>